<accession>A0ABS8WH29</accession>
<gene>
    <name evidence="1" type="ORF">K6Y31_19245</name>
</gene>
<proteinExistence type="predicted"/>
<reference evidence="1 2" key="1">
    <citation type="journal article" date="2022" name="Environ. Microbiol. Rep.">
        <title>Eco-phylogenetic analyses reveal divergent evolution of vitamin B12 metabolism in the marine bacterial family 'Psychromonadaceae'.</title>
        <authorList>
            <person name="Jin X."/>
            <person name="Yang Y."/>
            <person name="Cao H."/>
            <person name="Gao B."/>
            <person name="Zhao Z."/>
        </authorList>
    </citation>
    <scope>NUCLEOTIDE SEQUENCE [LARGE SCALE GENOMIC DNA]</scope>
    <source>
        <strain evidence="1 2">MKS20</strain>
    </source>
</reference>
<dbReference type="RefSeq" id="WP_233054671.1">
    <property type="nucleotide sequence ID" value="NZ_JAIMJA010000027.1"/>
</dbReference>
<evidence type="ECO:0000313" key="1">
    <source>
        <dbReference type="EMBL" id="MCE2596914.1"/>
    </source>
</evidence>
<protein>
    <submittedName>
        <fullName evidence="1">Uncharacterized protein</fullName>
    </submittedName>
</protein>
<comment type="caution">
    <text evidence="1">The sequence shown here is derived from an EMBL/GenBank/DDBJ whole genome shotgun (WGS) entry which is preliminary data.</text>
</comment>
<name>A0ABS8WH29_9GAMM</name>
<sequence>MKQKIVAAVFFMALGFFAGGESYKYLAFDELNRNIEAGYSNDLIDTLDYLVIAKAIRDERYAEALSFAESMIENSVRHLPEDSIRGADGSKVFEKIKQYKNEDCDGQCLPKLSF</sequence>
<keyword evidence="2" id="KW-1185">Reference proteome</keyword>
<organism evidence="1 2">
    <name type="scientific">Motilimonas cestriensis</name>
    <dbReference type="NCBI Taxonomy" id="2742685"/>
    <lineage>
        <taxon>Bacteria</taxon>
        <taxon>Pseudomonadati</taxon>
        <taxon>Pseudomonadota</taxon>
        <taxon>Gammaproteobacteria</taxon>
        <taxon>Alteromonadales</taxon>
        <taxon>Alteromonadales genera incertae sedis</taxon>
        <taxon>Motilimonas</taxon>
    </lineage>
</organism>
<dbReference type="Proteomes" id="UP001201273">
    <property type="component" value="Unassembled WGS sequence"/>
</dbReference>
<evidence type="ECO:0000313" key="2">
    <source>
        <dbReference type="Proteomes" id="UP001201273"/>
    </source>
</evidence>
<dbReference type="EMBL" id="JAIMJA010000027">
    <property type="protein sequence ID" value="MCE2596914.1"/>
    <property type="molecule type" value="Genomic_DNA"/>
</dbReference>